<dbReference type="GO" id="GO:0016818">
    <property type="term" value="F:hydrolase activity, acting on acid anhydrides, in phosphorus-containing anhydrides"/>
    <property type="evidence" value="ECO:0007669"/>
    <property type="project" value="InterPro"/>
</dbReference>
<evidence type="ECO:0000259" key="1">
    <source>
        <dbReference type="PROSITE" id="PS51192"/>
    </source>
</evidence>
<dbReference type="InterPro" id="IPR011545">
    <property type="entry name" value="DEAD/DEAH_box_helicase_dom"/>
</dbReference>
<accession>A0A399RVD5</accession>
<reference evidence="3" key="1">
    <citation type="submission" date="2018-08" db="EMBL/GenBank/DDBJ databases">
        <title>Mucilaginibacter sp. MYSH2.</title>
        <authorList>
            <person name="Seo T."/>
        </authorList>
    </citation>
    <scope>NUCLEOTIDE SEQUENCE [LARGE SCALE GENOMIC DNA]</scope>
    <source>
        <strain evidence="3">KIRAN</strain>
    </source>
</reference>
<keyword evidence="3" id="KW-1185">Reference proteome</keyword>
<dbReference type="GO" id="GO:0003676">
    <property type="term" value="F:nucleic acid binding"/>
    <property type="evidence" value="ECO:0007669"/>
    <property type="project" value="InterPro"/>
</dbReference>
<dbReference type="EMBL" id="QWGE01000005">
    <property type="protein sequence ID" value="RIJ34274.1"/>
    <property type="molecule type" value="Genomic_DNA"/>
</dbReference>
<dbReference type="GO" id="GO:0005524">
    <property type="term" value="F:ATP binding"/>
    <property type="evidence" value="ECO:0007669"/>
    <property type="project" value="InterPro"/>
</dbReference>
<proteinExistence type="predicted"/>
<dbReference type="Proteomes" id="UP000266005">
    <property type="component" value="Unassembled WGS sequence"/>
</dbReference>
<sequence>MPFKPPQSSAPQVEKPQELLINPKGEIKGVLDYQSEILDFYLANIKETDIAFELPTGSGKTLIGILLAEFRRVKFNEQVLYLCPTRQLVNQVVEEAESKYGIKAVSFTGKKSDYDKGSLRDYKAGRVIGVTTYSALFNTNPEFNEADFLIFDDAHTADNYFSNYFSLTIDREKNESIYRALVEIIKPLIDGTFYERMLKSKGEVDRYDIDWIDMLPAPKVADQLDKIFQILDFHLTQAKGDVKFGWQVIKDKLHACNFFLSYDEIQIRPYIPPTLSHKPFSLAKQRVYMSATLGLSGELERVTGVQKIFRIPIPSQWKKKVIGRRFFVFPELIMEKEELWNHIPNLLQHTPRALFITKNHFESQGIKNELTPKLPGARFFDGKGLEENQVEFVNSNPGFAIISNRFEGINFPGDECRLLVLHNLSKTTNLQERFMLTRMAVSVIYQERIRTRIAQAAGRCTRGVNDFAVVYIIGSDFTDELLNSKKILGLHPELQAEILFGYEQSSKNVTDATDLLEMIDVFLEHKSAWEQIDAYIRQIRDDKIKNPIEDPNSTALKKVGSAAPYEVKFMYSLWDEDYEEALKYANQVLSNLDGDDVKGYRAYWYYQAGTVCYYLAKQGKEVYAPKFRDYFFRAGASSTGVAWLKSLKDYSSDSNSDELPFNVVSLVEGIEKVLLSLAAGNLKKLEAYITNMERGLAETDGKKFEQGHKLLGKLAGFICDNPSDDAAPDPYFIVSNLCFVFEDKIFTANNPTLSVTQIKQAGGHATWMKEHVPALPQDAEIITCIITNAVGLDEAARTFSKDLYLWPLDDFRAWSKQASSVIRQLAQSFTGQGDANWREQAARLVYNSALDPEKIKQRITQNTVSSFYYS</sequence>
<dbReference type="SMART" id="SM00487">
    <property type="entry name" value="DEXDc"/>
    <property type="match status" value="1"/>
</dbReference>
<comment type="caution">
    <text evidence="2">The sequence shown here is derived from an EMBL/GenBank/DDBJ whole genome shotgun (WGS) entry which is preliminary data.</text>
</comment>
<dbReference type="PROSITE" id="PS51192">
    <property type="entry name" value="HELICASE_ATP_BIND_1"/>
    <property type="match status" value="1"/>
</dbReference>
<protein>
    <recommendedName>
        <fullName evidence="1">Helicase ATP-binding domain-containing protein</fullName>
    </recommendedName>
</protein>
<dbReference type="InterPro" id="IPR006555">
    <property type="entry name" value="ATP-dep_Helicase_C"/>
</dbReference>
<feature type="domain" description="Helicase ATP-binding" evidence="1">
    <location>
        <begin position="41"/>
        <end position="311"/>
    </location>
</feature>
<dbReference type="OrthoDB" id="366844at2"/>
<dbReference type="GO" id="GO:0004386">
    <property type="term" value="F:helicase activity"/>
    <property type="evidence" value="ECO:0007669"/>
    <property type="project" value="InterPro"/>
</dbReference>
<dbReference type="Pfam" id="PF13307">
    <property type="entry name" value="Helicase_C_2"/>
    <property type="match status" value="1"/>
</dbReference>
<dbReference type="InterPro" id="IPR014001">
    <property type="entry name" value="Helicase_ATP-bd"/>
</dbReference>
<dbReference type="SMART" id="SM00491">
    <property type="entry name" value="HELICc2"/>
    <property type="match status" value="1"/>
</dbReference>
<dbReference type="RefSeq" id="WP_119433134.1">
    <property type="nucleotide sequence ID" value="NZ_QWGE01000005.1"/>
</dbReference>
<dbReference type="AlphaFoldDB" id="A0A399RVD5"/>
<dbReference type="SUPFAM" id="SSF52540">
    <property type="entry name" value="P-loop containing nucleoside triphosphate hydrolases"/>
    <property type="match status" value="2"/>
</dbReference>
<name>A0A399RVD5_9BACT</name>
<organism evidence="2 3">
    <name type="scientific">Pontibacter oryzae</name>
    <dbReference type="NCBI Taxonomy" id="2304593"/>
    <lineage>
        <taxon>Bacteria</taxon>
        <taxon>Pseudomonadati</taxon>
        <taxon>Bacteroidota</taxon>
        <taxon>Cytophagia</taxon>
        <taxon>Cytophagales</taxon>
        <taxon>Hymenobacteraceae</taxon>
        <taxon>Pontibacter</taxon>
    </lineage>
</organism>
<dbReference type="Gene3D" id="3.40.50.300">
    <property type="entry name" value="P-loop containing nucleotide triphosphate hydrolases"/>
    <property type="match status" value="2"/>
</dbReference>
<dbReference type="GO" id="GO:0006139">
    <property type="term" value="P:nucleobase-containing compound metabolic process"/>
    <property type="evidence" value="ECO:0007669"/>
    <property type="project" value="InterPro"/>
</dbReference>
<evidence type="ECO:0000313" key="2">
    <source>
        <dbReference type="EMBL" id="RIJ34274.1"/>
    </source>
</evidence>
<dbReference type="InterPro" id="IPR027417">
    <property type="entry name" value="P-loop_NTPase"/>
</dbReference>
<dbReference type="Pfam" id="PF00270">
    <property type="entry name" value="DEAD"/>
    <property type="match status" value="1"/>
</dbReference>
<evidence type="ECO:0000313" key="3">
    <source>
        <dbReference type="Proteomes" id="UP000266005"/>
    </source>
</evidence>
<gene>
    <name evidence="2" type="ORF">D1627_15230</name>
</gene>